<gene>
    <name evidence="2" type="ORF">LF543_01695</name>
    <name evidence="1" type="ORF">LfDm3_0699</name>
</gene>
<dbReference type="EMBL" id="JOJZ01000013">
    <property type="protein sequence ID" value="KID42031.1"/>
    <property type="molecule type" value="Genomic_DNA"/>
</dbReference>
<protein>
    <submittedName>
        <fullName evidence="1">Uncharacterized protein</fullName>
    </submittedName>
</protein>
<dbReference type="PATRIC" id="fig|1614.10.peg.1161"/>
<dbReference type="AlphaFoldDB" id="A0A0C1PQ58"/>
<dbReference type="EMBL" id="CP045562">
    <property type="protein sequence ID" value="QFX92364.1"/>
    <property type="molecule type" value="Genomic_DNA"/>
</dbReference>
<dbReference type="Proteomes" id="UP000327194">
    <property type="component" value="Chromosome"/>
</dbReference>
<evidence type="ECO:0000313" key="2">
    <source>
        <dbReference type="EMBL" id="QFX92364.1"/>
    </source>
</evidence>
<evidence type="ECO:0000313" key="3">
    <source>
        <dbReference type="Proteomes" id="UP000031397"/>
    </source>
</evidence>
<dbReference type="STRING" id="1614.IV37_GL001369"/>
<reference evidence="1 3" key="1">
    <citation type="submission" date="2014-06" db="EMBL/GenBank/DDBJ databases">
        <title>Functional and comparative genomic analyses of the Drosophila gut microbiota identify candidate symbiosis factors.</title>
        <authorList>
            <person name="Newell P.D."/>
            <person name="Chaston J.M."/>
            <person name="Douglas A.E."/>
        </authorList>
    </citation>
    <scope>NUCLEOTIDE SEQUENCE [LARGE SCALE GENOMIC DNA]</scope>
    <source>
        <strain evidence="1 3">DmCS_002</strain>
    </source>
</reference>
<evidence type="ECO:0000313" key="4">
    <source>
        <dbReference type="Proteomes" id="UP000327194"/>
    </source>
</evidence>
<accession>A0A0C1PQ58</accession>
<dbReference type="Proteomes" id="UP000031397">
    <property type="component" value="Unassembled WGS sequence"/>
</dbReference>
<sequence>MSDNVKFNDLSEQAQQKVVNDFVPFYIQLFRNNNLEVMSTFDGESGVIADLNREIVTVSNNSPRDIVADVIKFDYDDFASLLSKLSQTYFENGNPTVDWSEWYVNATNKLDPDNTL</sequence>
<evidence type="ECO:0000313" key="1">
    <source>
        <dbReference type="EMBL" id="KID42031.1"/>
    </source>
</evidence>
<dbReference type="GeneID" id="74913367"/>
<dbReference type="OrthoDB" id="2301346at2"/>
<reference evidence="2 4" key="2">
    <citation type="submission" date="2019-10" db="EMBL/GenBank/DDBJ databases">
        <title>Genome sequencing of Lactobacillus fructivorans.</title>
        <authorList>
            <person name="Kim K."/>
        </authorList>
    </citation>
    <scope>NUCLEOTIDE SEQUENCE [LARGE SCALE GENOMIC DNA]</scope>
    <source>
        <strain evidence="2 4">LF543</strain>
    </source>
</reference>
<keyword evidence="3" id="KW-1185">Reference proteome</keyword>
<name>A0A0C1PQ58_9LACO</name>
<proteinExistence type="predicted"/>
<organism evidence="1 3">
    <name type="scientific">Fructilactobacillus fructivorans</name>
    <dbReference type="NCBI Taxonomy" id="1614"/>
    <lineage>
        <taxon>Bacteria</taxon>
        <taxon>Bacillati</taxon>
        <taxon>Bacillota</taxon>
        <taxon>Bacilli</taxon>
        <taxon>Lactobacillales</taxon>
        <taxon>Lactobacillaceae</taxon>
        <taxon>Fructilactobacillus</taxon>
    </lineage>
</organism>
<dbReference type="KEGG" id="lfv:LF543_01695"/>
<dbReference type="RefSeq" id="WP_010022669.1">
    <property type="nucleotide sequence ID" value="NZ_AZDS01000005.1"/>
</dbReference>